<dbReference type="AlphaFoldDB" id="A0A3D5QDF4"/>
<organism evidence="2 3">
    <name type="scientific">Flexistipes sinusarabici</name>
    <dbReference type="NCBI Taxonomy" id="2352"/>
    <lineage>
        <taxon>Bacteria</taxon>
        <taxon>Pseudomonadati</taxon>
        <taxon>Deferribacterota</taxon>
        <taxon>Deferribacteres</taxon>
        <taxon>Deferribacterales</taxon>
        <taxon>Flexistipitaceae</taxon>
        <taxon>Flexistipes</taxon>
    </lineage>
</organism>
<dbReference type="Pfam" id="PF04386">
    <property type="entry name" value="SspB"/>
    <property type="match status" value="1"/>
</dbReference>
<dbReference type="EMBL" id="DPPF01000130">
    <property type="protein sequence ID" value="HCW93309.1"/>
    <property type="molecule type" value="Genomic_DNA"/>
</dbReference>
<dbReference type="InterPro" id="IPR036760">
    <property type="entry name" value="SspB-like_sf"/>
</dbReference>
<dbReference type="SUPFAM" id="SSF101738">
    <property type="entry name" value="SspB-like"/>
    <property type="match status" value="1"/>
</dbReference>
<accession>A0A3D5QDF4</accession>
<evidence type="ECO:0000313" key="2">
    <source>
        <dbReference type="EMBL" id="HCW93309.1"/>
    </source>
</evidence>
<gene>
    <name evidence="2" type="ORF">DHM44_06480</name>
</gene>
<dbReference type="InterPro" id="IPR007481">
    <property type="entry name" value="SspB"/>
</dbReference>
<protein>
    <recommendedName>
        <fullName evidence="4">Stringent starvation protein B</fullName>
    </recommendedName>
</protein>
<evidence type="ECO:0000313" key="3">
    <source>
        <dbReference type="Proteomes" id="UP000262325"/>
    </source>
</evidence>
<dbReference type="Proteomes" id="UP000262325">
    <property type="component" value="Unassembled WGS sequence"/>
</dbReference>
<name>A0A3D5QDF4_FLESI</name>
<comment type="caution">
    <text evidence="2">The sequence shown here is derived from an EMBL/GenBank/DDBJ whole genome shotgun (WGS) entry which is preliminary data.</text>
</comment>
<evidence type="ECO:0000256" key="1">
    <source>
        <dbReference type="SAM" id="MobiDB-lite"/>
    </source>
</evidence>
<reference evidence="2 3" key="1">
    <citation type="journal article" date="2018" name="Nat. Biotechnol.">
        <title>A standardized bacterial taxonomy based on genome phylogeny substantially revises the tree of life.</title>
        <authorList>
            <person name="Parks D.H."/>
            <person name="Chuvochina M."/>
            <person name="Waite D.W."/>
            <person name="Rinke C."/>
            <person name="Skarshewski A."/>
            <person name="Chaumeil P.A."/>
            <person name="Hugenholtz P."/>
        </authorList>
    </citation>
    <scope>NUCLEOTIDE SEQUENCE [LARGE SCALE GENOMIC DNA]</scope>
    <source>
        <strain evidence="2">UBA8672</strain>
    </source>
</reference>
<feature type="region of interest" description="Disordered" evidence="1">
    <location>
        <begin position="104"/>
        <end position="141"/>
    </location>
</feature>
<proteinExistence type="predicted"/>
<sequence length="141" mass="16155">MSKFKKQVLELLFDFYDKFYMHVVSAGDIRIGERGFIGDESEYGLVLVFGASSYKNLRWDDNALYADMRFSGKWESLVIPFQSIVTVFDDPGKPDFVFKFSMDTEKESGGNNKDKEKSADKSRVKSSNGKIVKVDFSRKDD</sequence>
<feature type="compositionally biased region" description="Basic and acidic residues" evidence="1">
    <location>
        <begin position="132"/>
        <end position="141"/>
    </location>
</feature>
<dbReference type="Gene3D" id="2.30.30.220">
    <property type="entry name" value="SspB-like"/>
    <property type="match status" value="1"/>
</dbReference>
<evidence type="ECO:0008006" key="4">
    <source>
        <dbReference type="Google" id="ProtNLM"/>
    </source>
</evidence>
<feature type="compositionally biased region" description="Basic and acidic residues" evidence="1">
    <location>
        <begin position="104"/>
        <end position="123"/>
    </location>
</feature>